<dbReference type="Pfam" id="PF03949">
    <property type="entry name" value="Malic_M"/>
    <property type="match status" value="1"/>
</dbReference>
<dbReference type="AlphaFoldDB" id="A0A8H8SYN1"/>
<evidence type="ECO:0000256" key="5">
    <source>
        <dbReference type="RuleBase" id="RU003426"/>
    </source>
</evidence>
<keyword evidence="4" id="KW-0520">NAD</keyword>
<evidence type="ECO:0000259" key="7">
    <source>
        <dbReference type="SMART" id="SM00919"/>
    </source>
</evidence>
<reference evidence="9" key="1">
    <citation type="submission" date="2020-05" db="EMBL/GenBank/DDBJ databases">
        <title>Evolutionary and genomic comparisons of hybrid uninucleate and nonhybrid Rhizoctonia fungi.</title>
        <authorList>
            <person name="Li C."/>
            <person name="Chen X."/>
        </authorList>
    </citation>
    <scope>NUCLEOTIDE SEQUENCE</scope>
    <source>
        <strain evidence="9">AG-1 IA</strain>
    </source>
</reference>
<dbReference type="EMBL" id="CP059664">
    <property type="protein sequence ID" value="QRW21508.1"/>
    <property type="molecule type" value="Genomic_DNA"/>
</dbReference>
<dbReference type="InterPro" id="IPR012302">
    <property type="entry name" value="Malic_NAD-bd"/>
</dbReference>
<organism evidence="9 10">
    <name type="scientific">Rhizoctonia solani</name>
    <dbReference type="NCBI Taxonomy" id="456999"/>
    <lineage>
        <taxon>Eukaryota</taxon>
        <taxon>Fungi</taxon>
        <taxon>Dikarya</taxon>
        <taxon>Basidiomycota</taxon>
        <taxon>Agaricomycotina</taxon>
        <taxon>Agaricomycetes</taxon>
        <taxon>Cantharellales</taxon>
        <taxon>Ceratobasidiaceae</taxon>
        <taxon>Rhizoctonia</taxon>
    </lineage>
</organism>
<dbReference type="SMART" id="SM00919">
    <property type="entry name" value="Malic_M"/>
    <property type="match status" value="1"/>
</dbReference>
<dbReference type="InterPro" id="IPR015884">
    <property type="entry name" value="Malic_enzyme_CS"/>
</dbReference>
<comment type="similarity">
    <text evidence="2 5">Belongs to the malic enzymes family.</text>
</comment>
<dbReference type="GO" id="GO:0006108">
    <property type="term" value="P:malate metabolic process"/>
    <property type="evidence" value="ECO:0007669"/>
    <property type="project" value="TreeGrafter"/>
</dbReference>
<evidence type="ECO:0000259" key="8">
    <source>
        <dbReference type="SMART" id="SM01274"/>
    </source>
</evidence>
<feature type="compositionally biased region" description="Low complexity" evidence="6">
    <location>
        <begin position="371"/>
        <end position="386"/>
    </location>
</feature>
<evidence type="ECO:0000313" key="10">
    <source>
        <dbReference type="Proteomes" id="UP000650533"/>
    </source>
</evidence>
<dbReference type="GO" id="GO:0046872">
    <property type="term" value="F:metal ion binding"/>
    <property type="evidence" value="ECO:0007669"/>
    <property type="project" value="UniProtKB-KW"/>
</dbReference>
<accession>A0A8H8SYN1</accession>
<dbReference type="SUPFAM" id="SSF53223">
    <property type="entry name" value="Aminoacid dehydrogenase-like, N-terminal domain"/>
    <property type="match status" value="1"/>
</dbReference>
<dbReference type="Gene3D" id="3.40.50.720">
    <property type="entry name" value="NAD(P)-binding Rossmann-like Domain"/>
    <property type="match status" value="1"/>
</dbReference>
<dbReference type="Proteomes" id="UP000650533">
    <property type="component" value="Chromosome 7"/>
</dbReference>
<dbReference type="Pfam" id="PF00390">
    <property type="entry name" value="malic"/>
    <property type="match status" value="1"/>
</dbReference>
<dbReference type="GO" id="GO:0005739">
    <property type="term" value="C:mitochondrion"/>
    <property type="evidence" value="ECO:0007669"/>
    <property type="project" value="TreeGrafter"/>
</dbReference>
<dbReference type="PRINTS" id="PR00072">
    <property type="entry name" value="MALOXRDTASE"/>
</dbReference>
<dbReference type="Gene3D" id="3.40.50.10380">
    <property type="entry name" value="Malic enzyme, N-terminal domain"/>
    <property type="match status" value="1"/>
</dbReference>
<protein>
    <recommendedName>
        <fullName evidence="5">Malic enzyme</fullName>
    </recommendedName>
</protein>
<dbReference type="PANTHER" id="PTHR23406">
    <property type="entry name" value="MALIC ENZYME-RELATED"/>
    <property type="match status" value="1"/>
</dbReference>
<keyword evidence="5" id="KW-0560">Oxidoreductase</keyword>
<evidence type="ECO:0000256" key="6">
    <source>
        <dbReference type="SAM" id="MobiDB-lite"/>
    </source>
</evidence>
<dbReference type="GeneID" id="67028776"/>
<dbReference type="KEGG" id="rsx:RhiXN_06497"/>
<gene>
    <name evidence="9" type="ORF">RhiXN_06497</name>
</gene>
<dbReference type="InterPro" id="IPR046346">
    <property type="entry name" value="Aminoacid_DH-like_N_sf"/>
</dbReference>
<evidence type="ECO:0000256" key="1">
    <source>
        <dbReference type="ARBA" id="ARBA00001936"/>
    </source>
</evidence>
<dbReference type="InterPro" id="IPR001891">
    <property type="entry name" value="Malic_OxRdtase"/>
</dbReference>
<dbReference type="SUPFAM" id="SSF51735">
    <property type="entry name" value="NAD(P)-binding Rossmann-fold domains"/>
    <property type="match status" value="1"/>
</dbReference>
<dbReference type="NCBIfam" id="NF010052">
    <property type="entry name" value="PRK13529.1"/>
    <property type="match status" value="1"/>
</dbReference>
<dbReference type="PANTHER" id="PTHR23406:SF34">
    <property type="entry name" value="NAD-DEPENDENT MALIC ENZYME, MITOCHONDRIAL"/>
    <property type="match status" value="1"/>
</dbReference>
<dbReference type="GO" id="GO:0005829">
    <property type="term" value="C:cytosol"/>
    <property type="evidence" value="ECO:0007669"/>
    <property type="project" value="TreeGrafter"/>
</dbReference>
<feature type="domain" description="Malic enzyme NAD-binding" evidence="7">
    <location>
        <begin position="907"/>
        <end position="1169"/>
    </location>
</feature>
<evidence type="ECO:0000256" key="2">
    <source>
        <dbReference type="ARBA" id="ARBA00008785"/>
    </source>
</evidence>
<feature type="domain" description="Malic enzyme N-terminal" evidence="8">
    <location>
        <begin position="716"/>
        <end position="897"/>
    </location>
</feature>
<dbReference type="InterPro" id="IPR012301">
    <property type="entry name" value="Malic_N_dom"/>
</dbReference>
<feature type="region of interest" description="Disordered" evidence="6">
    <location>
        <begin position="361"/>
        <end position="450"/>
    </location>
</feature>
<feature type="region of interest" description="Disordered" evidence="6">
    <location>
        <begin position="475"/>
        <end position="510"/>
    </location>
</feature>
<feature type="compositionally biased region" description="Basic and acidic residues" evidence="6">
    <location>
        <begin position="441"/>
        <end position="450"/>
    </location>
</feature>
<dbReference type="FunFam" id="3.40.50.10380:FF:000001">
    <property type="entry name" value="NAD-dependent malic enzyme"/>
    <property type="match status" value="1"/>
</dbReference>
<dbReference type="GO" id="GO:0004471">
    <property type="term" value="F:malate dehydrogenase (decarboxylating) (NAD+) activity"/>
    <property type="evidence" value="ECO:0007669"/>
    <property type="project" value="TreeGrafter"/>
</dbReference>
<evidence type="ECO:0000313" key="9">
    <source>
        <dbReference type="EMBL" id="QRW21508.1"/>
    </source>
</evidence>
<dbReference type="InterPro" id="IPR036291">
    <property type="entry name" value="NAD(P)-bd_dom_sf"/>
</dbReference>
<evidence type="ECO:0000256" key="3">
    <source>
        <dbReference type="ARBA" id="ARBA00022723"/>
    </source>
</evidence>
<feature type="compositionally biased region" description="Polar residues" evidence="6">
    <location>
        <begin position="394"/>
        <end position="409"/>
    </location>
</feature>
<comment type="cofactor">
    <cofactor evidence="1">
        <name>Mn(2+)</name>
        <dbReference type="ChEBI" id="CHEBI:29035"/>
    </cofactor>
</comment>
<dbReference type="RefSeq" id="XP_043181745.1">
    <property type="nucleotide sequence ID" value="XM_043326313.1"/>
</dbReference>
<name>A0A8H8SYN1_9AGAM</name>
<evidence type="ECO:0000256" key="4">
    <source>
        <dbReference type="ARBA" id="ARBA00023027"/>
    </source>
</evidence>
<keyword evidence="3 5" id="KW-0479">Metal-binding</keyword>
<dbReference type="SMART" id="SM01274">
    <property type="entry name" value="malic"/>
    <property type="match status" value="1"/>
</dbReference>
<proteinExistence type="inferred from homology"/>
<dbReference type="PROSITE" id="PS00331">
    <property type="entry name" value="MALIC_ENZYMES"/>
    <property type="match status" value="1"/>
</dbReference>
<dbReference type="CDD" id="cd05312">
    <property type="entry name" value="NAD_bind_1_malic_enz"/>
    <property type="match status" value="1"/>
</dbReference>
<sequence length="1207" mass="135517">MAASDDIYLDYYSSESLSSKWNTKPSLPSRRIELIPPNAIDIKSPSLGGPPAYDPSSMFHTQQKLFRQKLLYVAPLGYYAVRTLRPWCFGIDTGDQTFSSWVSTSTSEGEERVNFGDIIAPWAKEDVSLLDPTTWAFLVRHYNGLPERYSSYRLALNDPYLPVLSAVSSTPNFSIVVVLDLSKCDDLDDSNISRLKLRQEFQVHSIVSGSWPVTSEKLELTRLHKSGLVNDIHYVYILTYLDLRETSVSPLKGIHATLNWDSTSILPSRDHLDFFWPQPQSRIPILIHNLESAASSRWAEDPALDDKPKKPWIIHVDRQYPSSQGLHRRAYWKPARPNDHLPWYSYEFSDEEEFVEEGLDFDDYGTRTDSGSDLGSNSRISSSSGSEHPDLSQEEFNPSSPIEPTSSLFGDNELPTPLRMDSTLIDPEDTEATPSNADSSHANESRPPRNDLDQLAAEVIAKEAVESVNNVPHFYDPRAQAGLAPPKMRKRRRRYSSASSESYDSDEEREAERRFEIECISNQDWPLMLLRKPQEWATETLQAMTRAHKPNHSQSELGRPGLSCTKKRKVGANEMARRWAYIKASNKPLAQPPNQDQALQHATISTAFNSLFMDKILDKFNKLLGDFQHPIEHWHLVHPEKANTVFHVGLQGEALLNNPKWNKGLAFTAEERKVFGLNGRLPSSVQTLDKQCQRAYQQFTSRESAVLKNSFLQSLKQQNWVLYYSLLARHLKEMMPIIYTPTEAEAIANYSHLFRRSEGLFLTYSEEADMERAYLDQTQHRQIDLIVVSDAEAILGIGDQGVGGIGISTAKATVYSLIGGIDPSKALSVTLDVGTDNQNLLDDELYVGWQHKRVRGEDYDRFVEKFVQLVRKHNPHCLLHFEDFGVTNAQRLLEKYQAKHAVFNDDVQGTGAVTLACLMAAVGVTKSKLSDQKIVVFGAGTAGLGISRQIRDAMVTIDKIPLDEANKKFYLIDKEGLIKASVQGGIRHGLEDFVRSDEEWEEFDTKSKVELLDVIKKVKPTVLIGCSTKAGAFTEEVVREMGKHVDRPIIFPLSNPSRLVEVDPKDANDWTEGRALLATGSPFPPTKNPNGKEYIIAECNNALIYPGLGLGAIVSKSRSMSDTMLLAGTQALASLAPALKDPDQALLPDFQDARRANFEVAVAVAEQAIDEGSAGVKWKKSEVREKVKAIQWEPVYGTYKYDPKGEI</sequence>
<dbReference type="GO" id="GO:0051287">
    <property type="term" value="F:NAD binding"/>
    <property type="evidence" value="ECO:0007669"/>
    <property type="project" value="InterPro"/>
</dbReference>
<dbReference type="InterPro" id="IPR037062">
    <property type="entry name" value="Malic_N_dom_sf"/>
</dbReference>